<feature type="region of interest" description="Disordered" evidence="1">
    <location>
        <begin position="62"/>
        <end position="95"/>
    </location>
</feature>
<organism evidence="3">
    <name type="scientific">Ixodes ricinus</name>
    <name type="common">Common tick</name>
    <name type="synonym">Acarus ricinus</name>
    <dbReference type="NCBI Taxonomy" id="34613"/>
    <lineage>
        <taxon>Eukaryota</taxon>
        <taxon>Metazoa</taxon>
        <taxon>Ecdysozoa</taxon>
        <taxon>Arthropoda</taxon>
        <taxon>Chelicerata</taxon>
        <taxon>Arachnida</taxon>
        <taxon>Acari</taxon>
        <taxon>Parasitiformes</taxon>
        <taxon>Ixodida</taxon>
        <taxon>Ixodoidea</taxon>
        <taxon>Ixodidae</taxon>
        <taxon>Ixodinae</taxon>
        <taxon>Ixodes</taxon>
    </lineage>
</organism>
<feature type="chain" id="PRO_5007541993" description="Secreted protein" evidence="2">
    <location>
        <begin position="17"/>
        <end position="254"/>
    </location>
</feature>
<proteinExistence type="predicted"/>
<feature type="compositionally biased region" description="Basic residues" evidence="1">
    <location>
        <begin position="71"/>
        <end position="83"/>
    </location>
</feature>
<name>A0A147BCV2_IXORI</name>
<keyword evidence="2" id="KW-0732">Signal</keyword>
<feature type="compositionally biased region" description="Low complexity" evidence="1">
    <location>
        <begin position="138"/>
        <end position="151"/>
    </location>
</feature>
<sequence>MHLLHAAVLRLPLVHCVPYLRMDAGLLRGVHGDRRAHLPCRLGRVGGARRVRPGRRRLRPWPVRHPLGLHPGRHRRGGLRRPGRTGLRAGHPLRQAPAGPVHLQRIRLQGRGEQRLHGGQPVDGVPQVHEPAARDADASAGGPDPGASRPGKVLRVLPPDSQVEDGTTGAQLPLRILHLHAQLPTVKGHPQRCSRLPPLVLFRRSVAVSDTWLRSSFRLAWDGLWCCCLGAHTSSAHRAVQFGVSGHPVPTPPR</sequence>
<evidence type="ECO:0008006" key="4">
    <source>
        <dbReference type="Google" id="ProtNLM"/>
    </source>
</evidence>
<evidence type="ECO:0000256" key="2">
    <source>
        <dbReference type="SAM" id="SignalP"/>
    </source>
</evidence>
<evidence type="ECO:0000256" key="1">
    <source>
        <dbReference type="SAM" id="MobiDB-lite"/>
    </source>
</evidence>
<feature type="signal peptide" evidence="2">
    <location>
        <begin position="1"/>
        <end position="16"/>
    </location>
</feature>
<reference evidence="3" key="1">
    <citation type="journal article" date="2018" name="PLoS Negl. Trop. Dis.">
        <title>Sialome diversity of ticks revealed by RNAseq of single tick salivary glands.</title>
        <authorList>
            <person name="Perner J."/>
            <person name="Kropackova S."/>
            <person name="Kopacek P."/>
            <person name="Ribeiro J.M."/>
        </authorList>
    </citation>
    <scope>NUCLEOTIDE SEQUENCE</scope>
    <source>
        <strain evidence="3">Siblings of single egg batch collected in Ceske Budejovice</strain>
        <tissue evidence="3">Salivary glands</tissue>
    </source>
</reference>
<accession>A0A147BCV2</accession>
<dbReference type="EMBL" id="GEGO01006801">
    <property type="protein sequence ID" value="JAR88603.1"/>
    <property type="molecule type" value="Transcribed_RNA"/>
</dbReference>
<evidence type="ECO:0000313" key="3">
    <source>
        <dbReference type="EMBL" id="JAR88603.1"/>
    </source>
</evidence>
<dbReference type="AlphaFoldDB" id="A0A147BCV2"/>
<feature type="region of interest" description="Disordered" evidence="1">
    <location>
        <begin position="132"/>
        <end position="154"/>
    </location>
</feature>
<protein>
    <recommendedName>
        <fullName evidence="4">Secreted protein</fullName>
    </recommendedName>
</protein>